<evidence type="ECO:0000256" key="2">
    <source>
        <dbReference type="ARBA" id="ARBA00022475"/>
    </source>
</evidence>
<evidence type="ECO:0000256" key="3">
    <source>
        <dbReference type="ARBA" id="ARBA00022741"/>
    </source>
</evidence>
<dbReference type="InterPro" id="IPR050319">
    <property type="entry name" value="ABC_transp_ATP-bind"/>
</dbReference>
<gene>
    <name evidence="7" type="ORF">C7R54_06970</name>
</gene>
<dbReference type="GO" id="GO:0015833">
    <property type="term" value="P:peptide transport"/>
    <property type="evidence" value="ECO:0007669"/>
    <property type="project" value="InterPro"/>
</dbReference>
<dbReference type="PROSITE" id="PS00211">
    <property type="entry name" value="ABC_TRANSPORTER_1"/>
    <property type="match status" value="2"/>
</dbReference>
<keyword evidence="3" id="KW-0547">Nucleotide-binding</keyword>
<dbReference type="SUPFAM" id="SSF52540">
    <property type="entry name" value="P-loop containing nucleoside triphosphate hydrolases"/>
    <property type="match status" value="2"/>
</dbReference>
<dbReference type="InterPro" id="IPR013563">
    <property type="entry name" value="Oligopep_ABC_C"/>
</dbReference>
<dbReference type="InterPro" id="IPR027417">
    <property type="entry name" value="P-loop_NTPase"/>
</dbReference>
<dbReference type="InterPro" id="IPR003593">
    <property type="entry name" value="AAA+_ATPase"/>
</dbReference>
<proteinExistence type="predicted"/>
<organism evidence="7 8">
    <name type="scientific">Achromobacter aloeverae</name>
    <dbReference type="NCBI Taxonomy" id="1750518"/>
    <lineage>
        <taxon>Bacteria</taxon>
        <taxon>Pseudomonadati</taxon>
        <taxon>Pseudomonadota</taxon>
        <taxon>Betaproteobacteria</taxon>
        <taxon>Burkholderiales</taxon>
        <taxon>Alcaligenaceae</taxon>
        <taxon>Achromobacter</taxon>
    </lineage>
</organism>
<dbReference type="FunFam" id="3.40.50.300:FF:000016">
    <property type="entry name" value="Oligopeptide ABC transporter ATP-binding component"/>
    <property type="match status" value="2"/>
</dbReference>
<evidence type="ECO:0000313" key="7">
    <source>
        <dbReference type="EMBL" id="RXN91644.1"/>
    </source>
</evidence>
<dbReference type="InterPro" id="IPR017871">
    <property type="entry name" value="ABC_transporter-like_CS"/>
</dbReference>
<keyword evidence="2" id="KW-1003">Cell membrane</keyword>
<dbReference type="GO" id="GO:0016887">
    <property type="term" value="F:ATP hydrolysis activity"/>
    <property type="evidence" value="ECO:0007669"/>
    <property type="project" value="InterPro"/>
</dbReference>
<keyword evidence="8" id="KW-1185">Reference proteome</keyword>
<dbReference type="GO" id="GO:0055085">
    <property type="term" value="P:transmembrane transport"/>
    <property type="evidence" value="ECO:0007669"/>
    <property type="project" value="UniProtKB-ARBA"/>
</dbReference>
<keyword evidence="1" id="KW-0813">Transport</keyword>
<evidence type="ECO:0000313" key="8">
    <source>
        <dbReference type="Proteomes" id="UP000290849"/>
    </source>
</evidence>
<dbReference type="Pfam" id="PF00005">
    <property type="entry name" value="ABC_tran"/>
    <property type="match status" value="2"/>
</dbReference>
<sequence>MPPRQDTTIQPEPQPKPPRDDAAPLLAIRDLSIALPAGGDRPYAVRDISYDIRAGEILCIVGESGSGKSMSANAIMGLLPNYLRPERGQILFRGQDLLAQPEGVLRGMRGKDMAMIFQEPLSALNPLMTVGEQIAEVMRVHDAYPGPAREQRVLEMLAFVGLPDPATLFHTYPFRLSGGQRQRVMIAMALALEPALLIADEPTTALDVTTQAQILSLIARIQKEKGMGVMFVTHDFGVVAEIAHRVVVMEKGLVVEQGPAEQVLNRPVHPYTRRLIAAVPHRRAREQADAAREEVVLEVKNLRKTYVTGHGWFGKKRVVRAVDDVSFRVRRGETLGIVGESGSGKSTIGKCLLKLVGIDGGQMLFDGQDIAPLSESAFRPLRKDIQMIFQDPFASLNPRQTVGRIISDGPIAAGKTREQAHARARELLELVRLDASAFDRYPNQFSGGQRQRIGIARALALDPKVLVADESVSALDVSVQAQVLELLRDLQQRLRIGLVFITHDLRVAAQICNAVLVMHQGKVVEYGSPSQIFDAPQHGYTQRLIGAVPGRGWDSTRVNTGGAQA</sequence>
<dbReference type="Proteomes" id="UP000290849">
    <property type="component" value="Unassembled WGS sequence"/>
</dbReference>
<dbReference type="GO" id="GO:0005524">
    <property type="term" value="F:ATP binding"/>
    <property type="evidence" value="ECO:0007669"/>
    <property type="project" value="UniProtKB-KW"/>
</dbReference>
<dbReference type="EMBL" id="PYAL01000002">
    <property type="protein sequence ID" value="RXN91644.1"/>
    <property type="molecule type" value="Genomic_DNA"/>
</dbReference>
<protein>
    <submittedName>
        <fullName evidence="7">ABC transporter ATP-binding protein</fullName>
    </submittedName>
</protein>
<keyword evidence="4 7" id="KW-0067">ATP-binding</keyword>
<name>A0A4Q1HQ04_9BURK</name>
<evidence type="ECO:0000256" key="5">
    <source>
        <dbReference type="SAM" id="MobiDB-lite"/>
    </source>
</evidence>
<evidence type="ECO:0000256" key="4">
    <source>
        <dbReference type="ARBA" id="ARBA00022840"/>
    </source>
</evidence>
<dbReference type="NCBIfam" id="NF008453">
    <property type="entry name" value="PRK11308.1"/>
    <property type="match status" value="2"/>
</dbReference>
<dbReference type="AlphaFoldDB" id="A0A4Q1HQ04"/>
<feature type="domain" description="ABC transporter" evidence="6">
    <location>
        <begin position="297"/>
        <end position="545"/>
    </location>
</feature>
<dbReference type="OrthoDB" id="9802772at2"/>
<evidence type="ECO:0000256" key="1">
    <source>
        <dbReference type="ARBA" id="ARBA00022448"/>
    </source>
</evidence>
<accession>A0A4Q1HQ04</accession>
<evidence type="ECO:0000259" key="6">
    <source>
        <dbReference type="PROSITE" id="PS50893"/>
    </source>
</evidence>
<keyword evidence="2" id="KW-0472">Membrane</keyword>
<feature type="region of interest" description="Disordered" evidence="5">
    <location>
        <begin position="1"/>
        <end position="22"/>
    </location>
</feature>
<dbReference type="NCBIfam" id="NF007739">
    <property type="entry name" value="PRK10419.1"/>
    <property type="match status" value="2"/>
</dbReference>
<comment type="caution">
    <text evidence="7">The sequence shown here is derived from an EMBL/GenBank/DDBJ whole genome shotgun (WGS) entry which is preliminary data.</text>
</comment>
<dbReference type="PANTHER" id="PTHR43776">
    <property type="entry name" value="TRANSPORT ATP-BINDING PROTEIN"/>
    <property type="match status" value="1"/>
</dbReference>
<dbReference type="Pfam" id="PF08352">
    <property type="entry name" value="oligo_HPY"/>
    <property type="match status" value="2"/>
</dbReference>
<dbReference type="RefSeq" id="WP_129149501.1">
    <property type="nucleotide sequence ID" value="NZ_JBHSDO010000013.1"/>
</dbReference>
<feature type="domain" description="ABC transporter" evidence="6">
    <location>
        <begin position="26"/>
        <end position="276"/>
    </location>
</feature>
<dbReference type="PROSITE" id="PS50893">
    <property type="entry name" value="ABC_TRANSPORTER_2"/>
    <property type="match status" value="2"/>
</dbReference>
<reference evidence="7 8" key="1">
    <citation type="journal article" date="2017" name="Int. J. Syst. Evol. Microbiol.">
        <title>Achromobacter aloeverae sp. nov., isolated from the root of Aloe vera (L.) Burm.f.</title>
        <authorList>
            <person name="Kuncharoen N."/>
            <person name="Muramatsu Y."/>
            <person name="Shibata C."/>
            <person name="Kamakura Y."/>
            <person name="Nakagawa Y."/>
            <person name="Tanasupawat S."/>
        </authorList>
    </citation>
    <scope>NUCLEOTIDE SEQUENCE [LARGE SCALE GENOMIC DNA]</scope>
    <source>
        <strain evidence="7 8">AVA-1</strain>
    </source>
</reference>
<dbReference type="InterPro" id="IPR003439">
    <property type="entry name" value="ABC_transporter-like_ATP-bd"/>
</dbReference>
<feature type="compositionally biased region" description="Polar residues" evidence="5">
    <location>
        <begin position="1"/>
        <end position="11"/>
    </location>
</feature>
<dbReference type="CDD" id="cd03257">
    <property type="entry name" value="ABC_NikE_OppD_transporters"/>
    <property type="match status" value="2"/>
</dbReference>
<dbReference type="SMART" id="SM00382">
    <property type="entry name" value="AAA"/>
    <property type="match status" value="2"/>
</dbReference>
<dbReference type="Gene3D" id="3.40.50.300">
    <property type="entry name" value="P-loop containing nucleotide triphosphate hydrolases"/>
    <property type="match status" value="2"/>
</dbReference>